<reference evidence="1 2" key="1">
    <citation type="submission" date="2019-04" db="EMBL/GenBank/DDBJ databases">
        <authorList>
            <person name="Li M."/>
            <person name="Gao C."/>
        </authorList>
    </citation>
    <scope>NUCLEOTIDE SEQUENCE [LARGE SCALE GENOMIC DNA]</scope>
    <source>
        <strain evidence="1 2">BGMRC 2031</strain>
    </source>
</reference>
<dbReference type="RefSeq" id="WP_136992825.1">
    <property type="nucleotide sequence ID" value="NZ_SZPQ01000061.1"/>
</dbReference>
<evidence type="ECO:0000313" key="1">
    <source>
        <dbReference type="EMBL" id="TKI02802.1"/>
    </source>
</evidence>
<accession>A0ABY2SF24</accession>
<dbReference type="Proteomes" id="UP000305202">
    <property type="component" value="Unassembled WGS sequence"/>
</dbReference>
<dbReference type="EMBL" id="SZPQ01000061">
    <property type="protein sequence ID" value="TKI02802.1"/>
    <property type="molecule type" value="Genomic_DNA"/>
</dbReference>
<keyword evidence="2" id="KW-1185">Reference proteome</keyword>
<gene>
    <name evidence="1" type="ORF">FCN80_23895</name>
</gene>
<name>A0ABY2SF24_9HYPH</name>
<sequence>MMTSTVVPVTAVETRSLSDDQPLVPLEERLQSMAADGDDADNLALCQAMLTQRLMMDMVASQQEEQEWQEKWF</sequence>
<evidence type="ECO:0000313" key="2">
    <source>
        <dbReference type="Proteomes" id="UP000305202"/>
    </source>
</evidence>
<proteinExistence type="predicted"/>
<protein>
    <submittedName>
        <fullName evidence="1">Uncharacterized protein</fullName>
    </submittedName>
</protein>
<organism evidence="1 2">
    <name type="scientific">Martelella alba</name>
    <dbReference type="NCBI Taxonomy" id="2590451"/>
    <lineage>
        <taxon>Bacteria</taxon>
        <taxon>Pseudomonadati</taxon>
        <taxon>Pseudomonadota</taxon>
        <taxon>Alphaproteobacteria</taxon>
        <taxon>Hyphomicrobiales</taxon>
        <taxon>Aurantimonadaceae</taxon>
        <taxon>Martelella</taxon>
    </lineage>
</organism>
<comment type="caution">
    <text evidence="1">The sequence shown here is derived from an EMBL/GenBank/DDBJ whole genome shotgun (WGS) entry which is preliminary data.</text>
</comment>